<evidence type="ECO:0000313" key="4">
    <source>
        <dbReference type="Proteomes" id="UP000635885"/>
    </source>
</evidence>
<proteinExistence type="predicted"/>
<keyword evidence="1" id="KW-0472">Membrane</keyword>
<keyword evidence="1" id="KW-0812">Transmembrane</keyword>
<organism evidence="3 4">
    <name type="scientific">Belliella aquatica</name>
    <dbReference type="NCBI Taxonomy" id="1323734"/>
    <lineage>
        <taxon>Bacteria</taxon>
        <taxon>Pseudomonadati</taxon>
        <taxon>Bacteroidota</taxon>
        <taxon>Cytophagia</taxon>
        <taxon>Cytophagales</taxon>
        <taxon>Cyclobacteriaceae</taxon>
        <taxon>Belliella</taxon>
    </lineage>
</organism>
<comment type="caution">
    <text evidence="3">The sequence shown here is derived from an EMBL/GenBank/DDBJ whole genome shotgun (WGS) entry which is preliminary data.</text>
</comment>
<name>A0ABQ1M3V5_9BACT</name>
<evidence type="ECO:0000313" key="3">
    <source>
        <dbReference type="EMBL" id="GGC34256.1"/>
    </source>
</evidence>
<feature type="transmembrane region" description="Helical" evidence="1">
    <location>
        <begin position="185"/>
        <end position="205"/>
    </location>
</feature>
<reference evidence="4" key="1">
    <citation type="journal article" date="2019" name="Int. J. Syst. Evol. Microbiol.">
        <title>The Global Catalogue of Microorganisms (GCM) 10K type strain sequencing project: providing services to taxonomists for standard genome sequencing and annotation.</title>
        <authorList>
            <consortium name="The Broad Institute Genomics Platform"/>
            <consortium name="The Broad Institute Genome Sequencing Center for Infectious Disease"/>
            <person name="Wu L."/>
            <person name="Ma J."/>
        </authorList>
    </citation>
    <scope>NUCLEOTIDE SEQUENCE [LARGE SCALE GENOMIC DNA]</scope>
    <source>
        <strain evidence="4">CGMCC 1.12479</strain>
    </source>
</reference>
<feature type="domain" description="Chemotaxis methyl-accepting receptor HlyB-like 4HB MCP" evidence="2">
    <location>
        <begin position="8"/>
        <end position="178"/>
    </location>
</feature>
<sequence>MKTPKSLNNKLKAAIVLTFLLLVIFGKNILDRKNFNELEESFASVYEDRLVVESYIFTISENLFRIKLLVNHCWEETDYSHVIEDIEEYEDKILTTVNTFEKTNLTASEDEFLKDFRTIIETNLRIADYDLLYSEEKGINYEQVHIYNEYIERAISDLEKLSNIQLEEGHKLAINSEKVVTRSRIWAQFEVAALVILLLIIYLLIYTSRNIKSELID</sequence>
<keyword evidence="4" id="KW-1185">Reference proteome</keyword>
<gene>
    <name evidence="3" type="ORF">GCM10010993_11440</name>
</gene>
<evidence type="ECO:0000259" key="2">
    <source>
        <dbReference type="Pfam" id="PF12729"/>
    </source>
</evidence>
<dbReference type="EMBL" id="BMFD01000003">
    <property type="protein sequence ID" value="GGC34256.1"/>
    <property type="molecule type" value="Genomic_DNA"/>
</dbReference>
<dbReference type="Pfam" id="PF12729">
    <property type="entry name" value="4HB_MCP_1"/>
    <property type="match status" value="1"/>
</dbReference>
<dbReference type="RefSeq" id="WP_188440613.1">
    <property type="nucleotide sequence ID" value="NZ_BMFD01000003.1"/>
</dbReference>
<accession>A0ABQ1M3V5</accession>
<protein>
    <recommendedName>
        <fullName evidence="2">Chemotaxis methyl-accepting receptor HlyB-like 4HB MCP domain-containing protein</fullName>
    </recommendedName>
</protein>
<dbReference type="Proteomes" id="UP000635885">
    <property type="component" value="Unassembled WGS sequence"/>
</dbReference>
<keyword evidence="1" id="KW-1133">Transmembrane helix</keyword>
<dbReference type="InterPro" id="IPR024478">
    <property type="entry name" value="HlyB_4HB_MCP"/>
</dbReference>
<evidence type="ECO:0000256" key="1">
    <source>
        <dbReference type="SAM" id="Phobius"/>
    </source>
</evidence>